<dbReference type="PANTHER" id="PTHR48081:SF8">
    <property type="entry name" value="ALPHA_BETA HYDROLASE FOLD-3 DOMAIN-CONTAINING PROTEIN-RELATED"/>
    <property type="match status" value="1"/>
</dbReference>
<dbReference type="AlphaFoldDB" id="A0A8E2JA31"/>
<dbReference type="PANTHER" id="PTHR48081">
    <property type="entry name" value="AB HYDROLASE SUPERFAMILY PROTEIN C4A8.06C"/>
    <property type="match status" value="1"/>
</dbReference>
<organism evidence="3 4">
    <name type="scientific">Lepidopterella palustris CBS 459.81</name>
    <dbReference type="NCBI Taxonomy" id="1314670"/>
    <lineage>
        <taxon>Eukaryota</taxon>
        <taxon>Fungi</taxon>
        <taxon>Dikarya</taxon>
        <taxon>Ascomycota</taxon>
        <taxon>Pezizomycotina</taxon>
        <taxon>Dothideomycetes</taxon>
        <taxon>Pleosporomycetidae</taxon>
        <taxon>Mytilinidiales</taxon>
        <taxon>Argynnaceae</taxon>
        <taxon>Lepidopterella</taxon>
    </lineage>
</organism>
<dbReference type="InterPro" id="IPR050300">
    <property type="entry name" value="GDXG_lipolytic_enzyme"/>
</dbReference>
<evidence type="ECO:0000259" key="2">
    <source>
        <dbReference type="Pfam" id="PF07859"/>
    </source>
</evidence>
<dbReference type="Pfam" id="PF07859">
    <property type="entry name" value="Abhydrolase_3"/>
    <property type="match status" value="1"/>
</dbReference>
<name>A0A8E2JA31_9PEZI</name>
<reference evidence="3 4" key="1">
    <citation type="journal article" date="2016" name="Nat. Commun.">
        <title>Ectomycorrhizal ecology is imprinted in the genome of the dominant symbiotic fungus Cenococcum geophilum.</title>
        <authorList>
            <consortium name="DOE Joint Genome Institute"/>
            <person name="Peter M."/>
            <person name="Kohler A."/>
            <person name="Ohm R.A."/>
            <person name="Kuo A."/>
            <person name="Krutzmann J."/>
            <person name="Morin E."/>
            <person name="Arend M."/>
            <person name="Barry K.W."/>
            <person name="Binder M."/>
            <person name="Choi C."/>
            <person name="Clum A."/>
            <person name="Copeland A."/>
            <person name="Grisel N."/>
            <person name="Haridas S."/>
            <person name="Kipfer T."/>
            <person name="LaButti K."/>
            <person name="Lindquist E."/>
            <person name="Lipzen A."/>
            <person name="Maire R."/>
            <person name="Meier B."/>
            <person name="Mihaltcheva S."/>
            <person name="Molinier V."/>
            <person name="Murat C."/>
            <person name="Poggeler S."/>
            <person name="Quandt C.A."/>
            <person name="Sperisen C."/>
            <person name="Tritt A."/>
            <person name="Tisserant E."/>
            <person name="Crous P.W."/>
            <person name="Henrissat B."/>
            <person name="Nehls U."/>
            <person name="Egli S."/>
            <person name="Spatafora J.W."/>
            <person name="Grigoriev I.V."/>
            <person name="Martin F.M."/>
        </authorList>
    </citation>
    <scope>NUCLEOTIDE SEQUENCE [LARGE SCALE GENOMIC DNA]</scope>
    <source>
        <strain evidence="3 4">CBS 459.81</strain>
    </source>
</reference>
<dbReference type="Proteomes" id="UP000250266">
    <property type="component" value="Unassembled WGS sequence"/>
</dbReference>
<keyword evidence="4" id="KW-1185">Reference proteome</keyword>
<keyword evidence="1 3" id="KW-0378">Hydrolase</keyword>
<dbReference type="EMBL" id="KV745381">
    <property type="protein sequence ID" value="OCK74984.1"/>
    <property type="molecule type" value="Genomic_DNA"/>
</dbReference>
<dbReference type="Gene3D" id="3.40.50.1820">
    <property type="entry name" value="alpha/beta hydrolase"/>
    <property type="match status" value="1"/>
</dbReference>
<feature type="domain" description="Alpha/beta hydrolase fold-3" evidence="2">
    <location>
        <begin position="89"/>
        <end position="296"/>
    </location>
</feature>
<protein>
    <submittedName>
        <fullName evidence="3">Alpha/beta hydrolase fold-3 domain protein</fullName>
    </submittedName>
</protein>
<evidence type="ECO:0000313" key="3">
    <source>
        <dbReference type="EMBL" id="OCK74984.1"/>
    </source>
</evidence>
<dbReference type="GO" id="GO:0016787">
    <property type="term" value="F:hydrolase activity"/>
    <property type="evidence" value="ECO:0007669"/>
    <property type="project" value="UniProtKB-KW"/>
</dbReference>
<dbReference type="InterPro" id="IPR029058">
    <property type="entry name" value="AB_hydrolase_fold"/>
</dbReference>
<proteinExistence type="predicted"/>
<evidence type="ECO:0000256" key="1">
    <source>
        <dbReference type="ARBA" id="ARBA00022801"/>
    </source>
</evidence>
<sequence length="323" mass="34800">MASLPKPPYDPELAAALEKIPVIKTMTKEMIPMARPSLSKANTAEQVISGRDISHEERILPGPGGNITVSIFRSAKTASTANDDKPGIYFIHGGGMVMGNRFFGMALVVDWIEQCDAVCVSVEYRQAPENPHPALIEDCYAGLKWLGDNLADLNIDPTRLMLAGQSAGGGIAAGLALLARDRGGPTLCAQLLMCPMLDDRYESTSSKQYAEEGSWSGNTNQMAWECLLGDRVGGDDVSPYAAAARAADLSRLPSTFIDVGAAEVYRDEDVAYASRLWAAGVQAELHVWPGAFHAFDMLAPSAVLSQIASRTRTAWVRRTLLKK</sequence>
<evidence type="ECO:0000313" key="4">
    <source>
        <dbReference type="Proteomes" id="UP000250266"/>
    </source>
</evidence>
<dbReference type="SUPFAM" id="SSF53474">
    <property type="entry name" value="alpha/beta-Hydrolases"/>
    <property type="match status" value="1"/>
</dbReference>
<accession>A0A8E2JA31</accession>
<dbReference type="OrthoDB" id="433474at2759"/>
<dbReference type="InterPro" id="IPR013094">
    <property type="entry name" value="AB_hydrolase_3"/>
</dbReference>
<gene>
    <name evidence="3" type="ORF">K432DRAFT_467644</name>
</gene>